<proteinExistence type="predicted"/>
<keyword evidence="2" id="KW-1185">Reference proteome</keyword>
<dbReference type="Proteomes" id="UP000735302">
    <property type="component" value="Unassembled WGS sequence"/>
</dbReference>
<comment type="caution">
    <text evidence="1">The sequence shown here is derived from an EMBL/GenBank/DDBJ whole genome shotgun (WGS) entry which is preliminary data.</text>
</comment>
<sequence length="138" mass="15859">MHVMRTWAEGHIEIRFKQYKSGCGDCDPMFKFCVDRPSSEKSVDNSKCSYGTAGESGHYHNTGTVNFGSDIKGIANPWKVRFGRLHEKSIMLVARTRDDDIFGADHMQTWGQVYTERVYPTESEAKYVERKMRQGSHE</sequence>
<organism evidence="1 2">
    <name type="scientific">Plakobranchus ocellatus</name>
    <dbReference type="NCBI Taxonomy" id="259542"/>
    <lineage>
        <taxon>Eukaryota</taxon>
        <taxon>Metazoa</taxon>
        <taxon>Spiralia</taxon>
        <taxon>Lophotrochozoa</taxon>
        <taxon>Mollusca</taxon>
        <taxon>Gastropoda</taxon>
        <taxon>Heterobranchia</taxon>
        <taxon>Euthyneura</taxon>
        <taxon>Panpulmonata</taxon>
        <taxon>Sacoglossa</taxon>
        <taxon>Placobranchoidea</taxon>
        <taxon>Plakobranchidae</taxon>
        <taxon>Plakobranchus</taxon>
    </lineage>
</organism>
<evidence type="ECO:0000313" key="1">
    <source>
        <dbReference type="EMBL" id="GFO22627.1"/>
    </source>
</evidence>
<protein>
    <submittedName>
        <fullName evidence="1">Delta-like protein</fullName>
    </submittedName>
</protein>
<dbReference type="EMBL" id="BLXT01005430">
    <property type="protein sequence ID" value="GFO22627.1"/>
    <property type="molecule type" value="Genomic_DNA"/>
</dbReference>
<reference evidence="1 2" key="1">
    <citation type="journal article" date="2021" name="Elife">
        <title>Chloroplast acquisition without the gene transfer in kleptoplastic sea slugs, Plakobranchus ocellatus.</title>
        <authorList>
            <person name="Maeda T."/>
            <person name="Takahashi S."/>
            <person name="Yoshida T."/>
            <person name="Shimamura S."/>
            <person name="Takaki Y."/>
            <person name="Nagai Y."/>
            <person name="Toyoda A."/>
            <person name="Suzuki Y."/>
            <person name="Arimoto A."/>
            <person name="Ishii H."/>
            <person name="Satoh N."/>
            <person name="Nishiyama T."/>
            <person name="Hasebe M."/>
            <person name="Maruyama T."/>
            <person name="Minagawa J."/>
            <person name="Obokata J."/>
            <person name="Shigenobu S."/>
        </authorList>
    </citation>
    <scope>NUCLEOTIDE SEQUENCE [LARGE SCALE GENOMIC DNA]</scope>
</reference>
<dbReference type="AlphaFoldDB" id="A0AAV4BT76"/>
<evidence type="ECO:0000313" key="2">
    <source>
        <dbReference type="Proteomes" id="UP000735302"/>
    </source>
</evidence>
<accession>A0AAV4BT76</accession>
<gene>
    <name evidence="1" type="ORF">PoB_004913200</name>
</gene>
<name>A0AAV4BT76_9GAST</name>